<proteinExistence type="inferred from homology"/>
<dbReference type="Proteomes" id="UP000234845">
    <property type="component" value="Unassembled WGS sequence"/>
</dbReference>
<dbReference type="GO" id="GO:0022857">
    <property type="term" value="F:transmembrane transporter activity"/>
    <property type="evidence" value="ECO:0007669"/>
    <property type="project" value="UniProtKB-UniRule"/>
</dbReference>
<comment type="subcellular location">
    <subcellularLocation>
        <location evidence="7">Cell inner membrane</location>
        <topology evidence="7">Multi-pass membrane protein</topology>
    </subcellularLocation>
    <subcellularLocation>
        <location evidence="1">Cell membrane</location>
        <topology evidence="1">Multi-pass membrane protein</topology>
    </subcellularLocation>
</comment>
<evidence type="ECO:0000256" key="7">
    <source>
        <dbReference type="RuleBase" id="RU369079"/>
    </source>
</evidence>
<evidence type="ECO:0000313" key="10">
    <source>
        <dbReference type="Proteomes" id="UP000234845"/>
    </source>
</evidence>
<evidence type="ECO:0000256" key="1">
    <source>
        <dbReference type="ARBA" id="ARBA00004651"/>
    </source>
</evidence>
<evidence type="ECO:0000256" key="2">
    <source>
        <dbReference type="ARBA" id="ARBA00022448"/>
    </source>
</evidence>
<organism evidence="9 10">
    <name type="scientific">Kineobactrum sediminis</name>
    <dbReference type="NCBI Taxonomy" id="1905677"/>
    <lineage>
        <taxon>Bacteria</taxon>
        <taxon>Pseudomonadati</taxon>
        <taxon>Pseudomonadota</taxon>
        <taxon>Gammaproteobacteria</taxon>
        <taxon>Cellvibrionales</taxon>
        <taxon>Halieaceae</taxon>
        <taxon>Kineobactrum</taxon>
    </lineage>
</organism>
<keyword evidence="10" id="KW-1185">Reference proteome</keyword>
<feature type="domain" description="Tripartite ATP-independent periplasmic transporters DctQ component" evidence="8">
    <location>
        <begin position="24"/>
        <end position="159"/>
    </location>
</feature>
<feature type="transmembrane region" description="Helical" evidence="7">
    <location>
        <begin position="88"/>
        <end position="111"/>
    </location>
</feature>
<evidence type="ECO:0000256" key="3">
    <source>
        <dbReference type="ARBA" id="ARBA00022475"/>
    </source>
</evidence>
<evidence type="ECO:0000313" key="9">
    <source>
        <dbReference type="EMBL" id="PLW82052.1"/>
    </source>
</evidence>
<comment type="similarity">
    <text evidence="7">Belongs to the TRAP transporter small permease family.</text>
</comment>
<evidence type="ECO:0000256" key="4">
    <source>
        <dbReference type="ARBA" id="ARBA00022692"/>
    </source>
</evidence>
<dbReference type="GO" id="GO:0005886">
    <property type="term" value="C:plasma membrane"/>
    <property type="evidence" value="ECO:0007669"/>
    <property type="project" value="UniProtKB-SubCell"/>
</dbReference>
<accession>A0A2N5Y0X7</accession>
<keyword evidence="6 7" id="KW-0472">Membrane</keyword>
<keyword evidence="3" id="KW-1003">Cell membrane</keyword>
<evidence type="ECO:0000256" key="6">
    <source>
        <dbReference type="ARBA" id="ARBA00023136"/>
    </source>
</evidence>
<keyword evidence="2 7" id="KW-0813">Transport</keyword>
<dbReference type="AlphaFoldDB" id="A0A2N5Y0X7"/>
<keyword evidence="7" id="KW-0997">Cell inner membrane</keyword>
<dbReference type="OrthoDB" id="7866619at2"/>
<feature type="transmembrane region" description="Helical" evidence="7">
    <location>
        <begin position="12"/>
        <end position="37"/>
    </location>
</feature>
<dbReference type="RefSeq" id="WP_101521987.1">
    <property type="nucleotide sequence ID" value="NZ_PKLZ01000009.1"/>
</dbReference>
<dbReference type="InterPro" id="IPR055348">
    <property type="entry name" value="DctQ"/>
</dbReference>
<feature type="transmembrane region" description="Helical" evidence="7">
    <location>
        <begin position="131"/>
        <end position="151"/>
    </location>
</feature>
<reference evidence="10" key="1">
    <citation type="submission" date="2017-11" db="EMBL/GenBank/DDBJ databases">
        <title>The draft genome sequence of Chromatocurvus sp. F02.</title>
        <authorList>
            <person name="Du Z.-J."/>
            <person name="Chang Y.-Q."/>
        </authorList>
    </citation>
    <scope>NUCLEOTIDE SEQUENCE [LARGE SCALE GENOMIC DNA]</scope>
    <source>
        <strain evidence="10">F02</strain>
    </source>
</reference>
<protein>
    <recommendedName>
        <fullName evidence="7">TRAP transporter small permease protein</fullName>
    </recommendedName>
</protein>
<gene>
    <name evidence="9" type="ORF">CWI75_13295</name>
</gene>
<comment type="function">
    <text evidence="7">Part of the tripartite ATP-independent periplasmic (TRAP) transport system.</text>
</comment>
<sequence>MLSIISKIEFRLCAVGSGACLLLMVLIIITSVFGRYLLHTDLIPGTFNIIERILFPVLVFCAIPITYREGMFPRVTYFRSKFPAKLDLAAHWLCVLVEASLYLVIVCYTFRFAWQGLVESRTMQIGSETWILWPILWLLPVTFIIVLVNILGDVLSKIRKDTLNE</sequence>
<evidence type="ECO:0000256" key="5">
    <source>
        <dbReference type="ARBA" id="ARBA00022989"/>
    </source>
</evidence>
<evidence type="ECO:0000259" key="8">
    <source>
        <dbReference type="Pfam" id="PF04290"/>
    </source>
</evidence>
<feature type="transmembrane region" description="Helical" evidence="7">
    <location>
        <begin position="49"/>
        <end position="67"/>
    </location>
</feature>
<dbReference type="Pfam" id="PF04290">
    <property type="entry name" value="DctQ"/>
    <property type="match status" value="1"/>
</dbReference>
<dbReference type="EMBL" id="PKLZ01000009">
    <property type="protein sequence ID" value="PLW82052.1"/>
    <property type="molecule type" value="Genomic_DNA"/>
</dbReference>
<name>A0A2N5Y0X7_9GAMM</name>
<comment type="caution">
    <text evidence="9">The sequence shown here is derived from an EMBL/GenBank/DDBJ whole genome shotgun (WGS) entry which is preliminary data.</text>
</comment>
<keyword evidence="4 7" id="KW-0812">Transmembrane</keyword>
<comment type="subunit">
    <text evidence="7">The complex comprises the extracytoplasmic solute receptor protein and the two transmembrane proteins.</text>
</comment>
<keyword evidence="5 7" id="KW-1133">Transmembrane helix</keyword>